<comment type="caution">
    <text evidence="2">The sequence shown here is derived from an EMBL/GenBank/DDBJ whole genome shotgun (WGS) entry which is preliminary data.</text>
</comment>
<protein>
    <submittedName>
        <fullName evidence="2">Uncharacterized protein</fullName>
    </submittedName>
</protein>
<gene>
    <name evidence="2" type="ORF">PM001_LOCUS15355</name>
</gene>
<feature type="compositionally biased region" description="Basic and acidic residues" evidence="1">
    <location>
        <begin position="138"/>
        <end position="176"/>
    </location>
</feature>
<dbReference type="AlphaFoldDB" id="A0AAV1U6A1"/>
<reference evidence="2" key="1">
    <citation type="submission" date="2024-01" db="EMBL/GenBank/DDBJ databases">
        <authorList>
            <person name="Webb A."/>
        </authorList>
    </citation>
    <scope>NUCLEOTIDE SEQUENCE</scope>
    <source>
        <strain evidence="2">Pm1</strain>
    </source>
</reference>
<proteinExistence type="predicted"/>
<feature type="region of interest" description="Disordered" evidence="1">
    <location>
        <begin position="132"/>
        <end position="176"/>
    </location>
</feature>
<sequence length="176" mass="19979">MIPTTGAQQPRHRERVSGYALFPARYRTGFLATWSTVTPSCCTDAIQGDTGEYREYTSAVNEHSADDTRGDAVDSSLLRQQRTDRLRAFTIRRPLASVRSKRFGCAVGSMYRETRARFPVSRNQLEISAFPNPQSRSVDTEDTRSEATVMERDGTAHTKRPVEEARRFEGEEIIER</sequence>
<evidence type="ECO:0000313" key="2">
    <source>
        <dbReference type="EMBL" id="CAK7930205.1"/>
    </source>
</evidence>
<evidence type="ECO:0000313" key="3">
    <source>
        <dbReference type="Proteomes" id="UP001162060"/>
    </source>
</evidence>
<organism evidence="2 3">
    <name type="scientific">Peronospora matthiolae</name>
    <dbReference type="NCBI Taxonomy" id="2874970"/>
    <lineage>
        <taxon>Eukaryota</taxon>
        <taxon>Sar</taxon>
        <taxon>Stramenopiles</taxon>
        <taxon>Oomycota</taxon>
        <taxon>Peronosporomycetes</taxon>
        <taxon>Peronosporales</taxon>
        <taxon>Peronosporaceae</taxon>
        <taxon>Peronospora</taxon>
    </lineage>
</organism>
<accession>A0AAV1U6A1</accession>
<name>A0AAV1U6A1_9STRA</name>
<dbReference type="Proteomes" id="UP001162060">
    <property type="component" value="Unassembled WGS sequence"/>
</dbReference>
<dbReference type="EMBL" id="CAKLBY020000165">
    <property type="protein sequence ID" value="CAK7930205.1"/>
    <property type="molecule type" value="Genomic_DNA"/>
</dbReference>
<evidence type="ECO:0000256" key="1">
    <source>
        <dbReference type="SAM" id="MobiDB-lite"/>
    </source>
</evidence>